<dbReference type="InParanoid" id="Q22DH8"/>
<proteinExistence type="predicted"/>
<evidence type="ECO:0000313" key="4">
    <source>
        <dbReference type="Proteomes" id="UP000009168"/>
    </source>
</evidence>
<evidence type="ECO:0000256" key="2">
    <source>
        <dbReference type="SAM" id="Phobius"/>
    </source>
</evidence>
<name>Q22DH8_TETTS</name>
<evidence type="ECO:0000256" key="1">
    <source>
        <dbReference type="SAM" id="Coils"/>
    </source>
</evidence>
<dbReference type="TCDB" id="9.B.232.1.9">
    <property type="family name" value="the parkinson's disease tmem230 (tmem230) family"/>
</dbReference>
<sequence>MSDYDRTRENSVHGDKEIQLQTLQKKYEQMAVDHEQAEEREQQHEQNIENEANLMPIPIKIIGICLILLFSGVVLFTIGLVDILQEESKTGRDVSLLIIGVILLIPGLYYTFQLISACFARTRSERQQILNEFPIDYMND</sequence>
<feature type="coiled-coil region" evidence="1">
    <location>
        <begin position="20"/>
        <end position="54"/>
    </location>
</feature>
<protein>
    <submittedName>
        <fullName evidence="3">Transmembrane protein, putative</fullName>
    </submittedName>
</protein>
<evidence type="ECO:0000313" key="3">
    <source>
        <dbReference type="EMBL" id="EAR83380.1"/>
    </source>
</evidence>
<keyword evidence="4" id="KW-1185">Reference proteome</keyword>
<keyword evidence="2" id="KW-0472">Membrane</keyword>
<keyword evidence="2" id="KW-1133">Transmembrane helix</keyword>
<dbReference type="Proteomes" id="UP000009168">
    <property type="component" value="Unassembled WGS sequence"/>
</dbReference>
<accession>Q22DH8</accession>
<dbReference type="HOGENOM" id="CLU_1839214_0_0_1"/>
<keyword evidence="2 3" id="KW-0812">Transmembrane</keyword>
<feature type="transmembrane region" description="Helical" evidence="2">
    <location>
        <begin position="61"/>
        <end position="84"/>
    </location>
</feature>
<dbReference type="eggNOG" id="ENOG502SZDC">
    <property type="taxonomic scope" value="Eukaryota"/>
</dbReference>
<feature type="transmembrane region" description="Helical" evidence="2">
    <location>
        <begin position="96"/>
        <end position="120"/>
    </location>
</feature>
<dbReference type="OMA" id="KHEDSQN"/>
<dbReference type="RefSeq" id="XP_001031043.1">
    <property type="nucleotide sequence ID" value="XM_001031043.3"/>
</dbReference>
<keyword evidence="1" id="KW-0175">Coiled coil</keyword>
<dbReference type="GeneID" id="7834621"/>
<reference evidence="4" key="1">
    <citation type="journal article" date="2006" name="PLoS Biol.">
        <title>Macronuclear genome sequence of the ciliate Tetrahymena thermophila, a model eukaryote.</title>
        <authorList>
            <person name="Eisen J.A."/>
            <person name="Coyne R.S."/>
            <person name="Wu M."/>
            <person name="Wu D."/>
            <person name="Thiagarajan M."/>
            <person name="Wortman J.R."/>
            <person name="Badger J.H."/>
            <person name="Ren Q."/>
            <person name="Amedeo P."/>
            <person name="Jones K.M."/>
            <person name="Tallon L.J."/>
            <person name="Delcher A.L."/>
            <person name="Salzberg S.L."/>
            <person name="Silva J.C."/>
            <person name="Haas B.J."/>
            <person name="Majoros W.H."/>
            <person name="Farzad M."/>
            <person name="Carlton J.M."/>
            <person name="Smith R.K. Jr."/>
            <person name="Garg J."/>
            <person name="Pearlman R.E."/>
            <person name="Karrer K.M."/>
            <person name="Sun L."/>
            <person name="Manning G."/>
            <person name="Elde N.C."/>
            <person name="Turkewitz A.P."/>
            <person name="Asai D.J."/>
            <person name="Wilkes D.E."/>
            <person name="Wang Y."/>
            <person name="Cai H."/>
            <person name="Collins K."/>
            <person name="Stewart B.A."/>
            <person name="Lee S.R."/>
            <person name="Wilamowska K."/>
            <person name="Weinberg Z."/>
            <person name="Ruzzo W.L."/>
            <person name="Wloga D."/>
            <person name="Gaertig J."/>
            <person name="Frankel J."/>
            <person name="Tsao C.-C."/>
            <person name="Gorovsky M.A."/>
            <person name="Keeling P.J."/>
            <person name="Waller R.F."/>
            <person name="Patron N.J."/>
            <person name="Cherry J.M."/>
            <person name="Stover N.A."/>
            <person name="Krieger C.J."/>
            <person name="del Toro C."/>
            <person name="Ryder H.F."/>
            <person name="Williamson S.C."/>
            <person name="Barbeau R.A."/>
            <person name="Hamilton E.P."/>
            <person name="Orias E."/>
        </authorList>
    </citation>
    <scope>NUCLEOTIDE SEQUENCE [LARGE SCALE GENOMIC DNA]</scope>
    <source>
        <strain evidence="4">SB210</strain>
    </source>
</reference>
<gene>
    <name evidence="3" type="ORF">TTHERM_00943020</name>
</gene>
<dbReference type="AlphaFoldDB" id="Q22DH8"/>
<dbReference type="KEGG" id="tet:TTHERM_00943020"/>
<organism evidence="3 4">
    <name type="scientific">Tetrahymena thermophila (strain SB210)</name>
    <dbReference type="NCBI Taxonomy" id="312017"/>
    <lineage>
        <taxon>Eukaryota</taxon>
        <taxon>Sar</taxon>
        <taxon>Alveolata</taxon>
        <taxon>Ciliophora</taxon>
        <taxon>Intramacronucleata</taxon>
        <taxon>Oligohymenophorea</taxon>
        <taxon>Hymenostomatida</taxon>
        <taxon>Tetrahymenina</taxon>
        <taxon>Tetrahymenidae</taxon>
        <taxon>Tetrahymena</taxon>
    </lineage>
</organism>
<dbReference type="EMBL" id="GG662797">
    <property type="protein sequence ID" value="EAR83380.1"/>
    <property type="molecule type" value="Genomic_DNA"/>
</dbReference>